<evidence type="ECO:0000259" key="11">
    <source>
        <dbReference type="SMART" id="SM00990"/>
    </source>
</evidence>
<dbReference type="EC" id="3.1.4.1" evidence="5"/>
<dbReference type="InterPro" id="IPR049125">
    <property type="entry name" value="FAN1-like_WH"/>
</dbReference>
<dbReference type="GO" id="GO:0046872">
    <property type="term" value="F:metal ion binding"/>
    <property type="evidence" value="ECO:0007669"/>
    <property type="project" value="UniProtKB-KW"/>
</dbReference>
<protein>
    <recommendedName>
        <fullName evidence="5">phosphodiesterase I</fullName>
        <ecNumber evidence="5">3.1.4.1</ecNumber>
    </recommendedName>
</protein>
<proteinExistence type="inferred from homology"/>
<evidence type="ECO:0000256" key="9">
    <source>
        <dbReference type="ARBA" id="ARBA00022842"/>
    </source>
</evidence>
<evidence type="ECO:0000256" key="6">
    <source>
        <dbReference type="ARBA" id="ARBA00022722"/>
    </source>
</evidence>
<dbReference type="KEGG" id="msil:METEAL_34590"/>
<dbReference type="EMBL" id="AP027080">
    <property type="protein sequence ID" value="BDU74285.1"/>
    <property type="molecule type" value="Genomic_DNA"/>
</dbReference>
<dbReference type="Pfam" id="PF08774">
    <property type="entry name" value="VRR_NUC"/>
    <property type="match status" value="1"/>
</dbReference>
<evidence type="ECO:0000256" key="7">
    <source>
        <dbReference type="ARBA" id="ARBA00022723"/>
    </source>
</evidence>
<comment type="cofactor">
    <cofactor evidence="2">
        <name>Mn(2+)</name>
        <dbReference type="ChEBI" id="CHEBI:29035"/>
    </cofactor>
</comment>
<feature type="domain" description="VRR-NUC" evidence="11">
    <location>
        <begin position="416"/>
        <end position="528"/>
    </location>
</feature>
<organism evidence="12 13">
    <name type="scientific">Mesoterricola silvestris</name>
    <dbReference type="NCBI Taxonomy" id="2927979"/>
    <lineage>
        <taxon>Bacteria</taxon>
        <taxon>Pseudomonadati</taxon>
        <taxon>Acidobacteriota</taxon>
        <taxon>Holophagae</taxon>
        <taxon>Holophagales</taxon>
        <taxon>Holophagaceae</taxon>
        <taxon>Mesoterricola</taxon>
    </lineage>
</organism>
<evidence type="ECO:0000256" key="3">
    <source>
        <dbReference type="ARBA" id="ARBA00001946"/>
    </source>
</evidence>
<dbReference type="GO" id="GO:0036297">
    <property type="term" value="P:interstrand cross-link repair"/>
    <property type="evidence" value="ECO:0007669"/>
    <property type="project" value="InterPro"/>
</dbReference>
<keyword evidence="8" id="KW-0378">Hydrolase</keyword>
<reference evidence="13" key="1">
    <citation type="journal article" date="2023" name="Int. J. Syst. Evol. Microbiol.">
        <title>Mesoterricola silvestris gen. nov., sp. nov., Mesoterricola sediminis sp. nov., Geothrix oryzae sp. nov., Geothrix edaphica sp. nov., Geothrix rubra sp. nov., and Geothrix limicola sp. nov., six novel members of Acidobacteriota isolated from soils.</title>
        <authorList>
            <person name="Itoh H."/>
            <person name="Sugisawa Y."/>
            <person name="Mise K."/>
            <person name="Xu Z."/>
            <person name="Kuniyasu M."/>
            <person name="Ushijima N."/>
            <person name="Kawano K."/>
            <person name="Kobayashi E."/>
            <person name="Shiratori Y."/>
            <person name="Masuda Y."/>
            <person name="Senoo K."/>
        </authorList>
    </citation>
    <scope>NUCLEOTIDE SEQUENCE [LARGE SCALE GENOMIC DNA]</scope>
    <source>
        <strain evidence="13">W79</strain>
    </source>
</reference>
<evidence type="ECO:0000313" key="13">
    <source>
        <dbReference type="Proteomes" id="UP001238179"/>
    </source>
</evidence>
<evidence type="ECO:0000256" key="2">
    <source>
        <dbReference type="ARBA" id="ARBA00001936"/>
    </source>
</evidence>
<dbReference type="InterPro" id="IPR014883">
    <property type="entry name" value="VRR_NUC"/>
</dbReference>
<evidence type="ECO:0000313" key="12">
    <source>
        <dbReference type="EMBL" id="BDU74285.1"/>
    </source>
</evidence>
<evidence type="ECO:0000256" key="4">
    <source>
        <dbReference type="ARBA" id="ARBA00005533"/>
    </source>
</evidence>
<dbReference type="Proteomes" id="UP001238179">
    <property type="component" value="Chromosome"/>
</dbReference>
<dbReference type="PANTHER" id="PTHR15749">
    <property type="entry name" value="FANCONI-ASSOCIATED NUCLEASE 1"/>
    <property type="match status" value="1"/>
</dbReference>
<comment type="cofactor">
    <cofactor evidence="3">
        <name>Mg(2+)</name>
        <dbReference type="ChEBI" id="CHEBI:18420"/>
    </cofactor>
</comment>
<keyword evidence="6" id="KW-0540">Nuclease</keyword>
<evidence type="ECO:0000256" key="10">
    <source>
        <dbReference type="ARBA" id="ARBA00023211"/>
    </source>
</evidence>
<keyword evidence="7" id="KW-0479">Metal-binding</keyword>
<dbReference type="PANTHER" id="PTHR15749:SF4">
    <property type="entry name" value="FANCONI-ASSOCIATED NUCLEASE 1"/>
    <property type="match status" value="1"/>
</dbReference>
<gene>
    <name evidence="12" type="ORF">METEAL_34590</name>
</gene>
<accession>A0AA48KAN6</accession>
<name>A0AA48KAN6_9BACT</name>
<comment type="similarity">
    <text evidence="4">Belongs to the FAN1 family.</text>
</comment>
<evidence type="ECO:0000256" key="8">
    <source>
        <dbReference type="ARBA" id="ARBA00022801"/>
    </source>
</evidence>
<sequence>MEDPYYLVNFQCVLEDVRSRCGDLLLPEERARLEAFRSLPGDARRLYVRMLTRKGPWFRPGALAYPEIGPGALEALAAAGFLAGPEEATAAELAGLLRKPELEALLEAAGIPFRRAEGREALASRVPEALLRDAADAVAPRGRDWARLLFLLFFGNLEQDLTDFVLAELGHVRYEAYEVDPACRAFGSRQEVDRLLSLDGLRTALEAGEDLEGITGSLLAMEHCPGLRVQRRYHRLLGDVGREWERRGSPEEALACLRRCALPPARERMARIHHARGESALAAETALAMAEAPLDVGEERFARRFLARLARHDPRAALWAETHPPDPPLPEVRLRVPRHPSGSVEQAALEASGWEGFWTENALWTALYGLAFWDVIFAPVPGAFQHRFQLGPADLRTPGFAQARRGAIAARLAELEAPGAPRRLILARAAEKRGVANAFVNWKALAPGHLEAALDTLPQAALLAFLRAMAPNPAAFRSGFPDLFLHRDGRCMLWEVKGPGDALRPEQERWLALFNRAGLDARVAWVSYLEEGAPSSPGGSP</sequence>
<keyword evidence="9" id="KW-0460">Magnesium</keyword>
<dbReference type="GO" id="GO:0004528">
    <property type="term" value="F:phosphodiesterase I activity"/>
    <property type="evidence" value="ECO:0007669"/>
    <property type="project" value="UniProtKB-EC"/>
</dbReference>
<comment type="catalytic activity">
    <reaction evidence="1">
        <text>Hydrolytically removes 5'-nucleotides successively from the 3'-hydroxy termini of 3'-hydroxy-terminated oligonucleotides.</text>
        <dbReference type="EC" id="3.1.4.1"/>
    </reaction>
</comment>
<dbReference type="SMART" id="SM00990">
    <property type="entry name" value="VRR_NUC"/>
    <property type="match status" value="1"/>
</dbReference>
<evidence type="ECO:0000256" key="5">
    <source>
        <dbReference type="ARBA" id="ARBA00012029"/>
    </source>
</evidence>
<dbReference type="InterPro" id="IPR011856">
    <property type="entry name" value="tRNA_endonuc-like_dom_sf"/>
</dbReference>
<dbReference type="AlphaFoldDB" id="A0AA48KAN6"/>
<dbReference type="Pfam" id="PF21315">
    <property type="entry name" value="FAN1_HTH"/>
    <property type="match status" value="1"/>
</dbReference>
<keyword evidence="13" id="KW-1185">Reference proteome</keyword>
<dbReference type="RefSeq" id="WP_316412959.1">
    <property type="nucleotide sequence ID" value="NZ_AP027080.1"/>
</dbReference>
<keyword evidence="10" id="KW-0464">Manganese</keyword>
<dbReference type="InterPro" id="IPR033315">
    <property type="entry name" value="Fan1-like"/>
</dbReference>
<dbReference type="Gene3D" id="3.40.1350.10">
    <property type="match status" value="1"/>
</dbReference>
<dbReference type="GO" id="GO:0003676">
    <property type="term" value="F:nucleic acid binding"/>
    <property type="evidence" value="ECO:0007669"/>
    <property type="project" value="InterPro"/>
</dbReference>
<evidence type="ECO:0000256" key="1">
    <source>
        <dbReference type="ARBA" id="ARBA00000983"/>
    </source>
</evidence>